<keyword evidence="1 7" id="KW-0436">Ligase</keyword>
<evidence type="ECO:0000313" key="10">
    <source>
        <dbReference type="EMBL" id="QCZ92324.1"/>
    </source>
</evidence>
<gene>
    <name evidence="7" type="primary">gluQ</name>
    <name evidence="10" type="ORF">FBQ74_02015</name>
</gene>
<organism evidence="10 11">
    <name type="scientific">Salinimonas iocasae</name>
    <dbReference type="NCBI Taxonomy" id="2572577"/>
    <lineage>
        <taxon>Bacteria</taxon>
        <taxon>Pseudomonadati</taxon>
        <taxon>Pseudomonadota</taxon>
        <taxon>Gammaproteobacteria</taxon>
        <taxon>Alteromonadales</taxon>
        <taxon>Alteromonadaceae</taxon>
        <taxon>Alteromonas/Salinimonas group</taxon>
        <taxon>Salinimonas</taxon>
    </lineage>
</organism>
<comment type="similarity">
    <text evidence="7">Belongs to the class-I aminoacyl-tRNA synthetase family. GluQ subfamily.</text>
</comment>
<dbReference type="Gene3D" id="3.40.50.620">
    <property type="entry name" value="HUPs"/>
    <property type="match status" value="1"/>
</dbReference>
<keyword evidence="8" id="KW-0648">Protein biosynthesis</keyword>
<dbReference type="InterPro" id="IPR022380">
    <property type="entry name" value="Glu-Q_tRNA(Asp)_Synthase"/>
</dbReference>
<accession>A0A5B7Y9L6</accession>
<dbReference type="GO" id="GO:0005524">
    <property type="term" value="F:ATP binding"/>
    <property type="evidence" value="ECO:0007669"/>
    <property type="project" value="UniProtKB-KW"/>
</dbReference>
<dbReference type="InterPro" id="IPR000924">
    <property type="entry name" value="Glu/Gln-tRNA-synth"/>
</dbReference>
<dbReference type="GO" id="GO:0006400">
    <property type="term" value="P:tRNA modification"/>
    <property type="evidence" value="ECO:0007669"/>
    <property type="project" value="InterPro"/>
</dbReference>
<evidence type="ECO:0000256" key="7">
    <source>
        <dbReference type="HAMAP-Rule" id="MF_01428"/>
    </source>
</evidence>
<feature type="binding site" evidence="7">
    <location>
        <position position="48"/>
    </location>
    <ligand>
        <name>L-glutamate</name>
        <dbReference type="ChEBI" id="CHEBI:29985"/>
    </ligand>
</feature>
<dbReference type="KEGG" id="salk:FBQ74_02015"/>
<feature type="binding site" evidence="7">
    <location>
        <position position="122"/>
    </location>
    <ligand>
        <name>Zn(2+)</name>
        <dbReference type="ChEBI" id="CHEBI:29105"/>
    </ligand>
</feature>
<comment type="function">
    <text evidence="7">Catalyzes the tRNA-independent activation of glutamate in presence of ATP and the subsequent transfer of glutamate onto a tRNA(Asp). Glutamate is transferred on the 2-amino-5-(4,5-dihydroxy-2-cyclopenten-1-yl) moiety of the queuosine in the wobble position of the QUC anticodon.</text>
</comment>
<feature type="binding site" evidence="7">
    <location>
        <position position="180"/>
    </location>
    <ligand>
        <name>L-glutamate</name>
        <dbReference type="ChEBI" id="CHEBI:29985"/>
    </ligand>
</feature>
<evidence type="ECO:0000256" key="3">
    <source>
        <dbReference type="ARBA" id="ARBA00022741"/>
    </source>
</evidence>
<evidence type="ECO:0000256" key="8">
    <source>
        <dbReference type="RuleBase" id="RU363037"/>
    </source>
</evidence>
<sequence length="310" mass="34467">MTALPSSVYTGRFAPSPSGPMHFGSLLAALASFLDARSNNGVWRVRIEDVDIPRSVPDADKWILDSLHAHGLKWDGEVIYQSARAEAYQVIINDLFATHRAYLCTCTRKMIRDNGGVYPGTCRSANYRLDDAERPAASVRLKMDNPVTEFNDRVLGRQTIPAGHATEDFILQRKDGLFAYNLAVVADDIFQHVTHVVRGSDLLETTAAHLSLYALLEKPAPCYAHIPIAATEPGYKLSKQNKATGLDSSRASENLIQALKFLNMPVPPALLSHNCDKIIRWAIDHWDCDLLPKTREVIVDKSESTYYSQS</sequence>
<dbReference type="GO" id="GO:0004818">
    <property type="term" value="F:glutamate-tRNA ligase activity"/>
    <property type="evidence" value="ECO:0007669"/>
    <property type="project" value="TreeGrafter"/>
</dbReference>
<reference evidence="10 11" key="1">
    <citation type="submission" date="2019-04" db="EMBL/GenBank/DDBJ databases">
        <title>Salinimonas iocasae sp. nov., a halophilic bacterium isolated from the outer tube casing of tubeworms in Okinawa Trough.</title>
        <authorList>
            <person name="Zhang H."/>
            <person name="Wang H."/>
            <person name="Li C."/>
        </authorList>
    </citation>
    <scope>NUCLEOTIDE SEQUENCE [LARGE SCALE GENOMIC DNA]</scope>
    <source>
        <strain evidence="10 11">KX18D6</strain>
    </source>
</reference>
<dbReference type="InterPro" id="IPR049940">
    <property type="entry name" value="GluQ/Sye"/>
</dbReference>
<keyword evidence="2 7" id="KW-0479">Metal-binding</keyword>
<protein>
    <recommendedName>
        <fullName evidence="7">Glutamyl-Q tRNA(Asp) synthetase</fullName>
        <shortName evidence="7">Glu-Q-RSs</shortName>
        <ecNumber evidence="7">6.1.1.-</ecNumber>
    </recommendedName>
</protein>
<dbReference type="InterPro" id="IPR020058">
    <property type="entry name" value="Glu/Gln-tRNA-synth_Ib_cat-dom"/>
</dbReference>
<dbReference type="HAMAP" id="MF_01428">
    <property type="entry name" value="Glu_Q_tRNA_synth"/>
    <property type="match status" value="1"/>
</dbReference>
<dbReference type="RefSeq" id="WP_139755084.1">
    <property type="nucleotide sequence ID" value="NZ_CP039852.1"/>
</dbReference>
<dbReference type="GO" id="GO:0006424">
    <property type="term" value="P:glutamyl-tRNA aminoacylation"/>
    <property type="evidence" value="ECO:0007669"/>
    <property type="project" value="InterPro"/>
</dbReference>
<dbReference type="InterPro" id="IPR014729">
    <property type="entry name" value="Rossmann-like_a/b/a_fold"/>
</dbReference>
<evidence type="ECO:0000256" key="6">
    <source>
        <dbReference type="ARBA" id="ARBA00023146"/>
    </source>
</evidence>
<dbReference type="EMBL" id="CP039852">
    <property type="protein sequence ID" value="QCZ92324.1"/>
    <property type="molecule type" value="Genomic_DNA"/>
</dbReference>
<dbReference type="NCBIfam" id="NF004314">
    <property type="entry name" value="PRK05710.1-3"/>
    <property type="match status" value="1"/>
</dbReference>
<feature type="binding site" evidence="7">
    <location>
        <position position="118"/>
    </location>
    <ligand>
        <name>Zn(2+)</name>
        <dbReference type="ChEBI" id="CHEBI:29105"/>
    </ligand>
</feature>
<feature type="binding site" evidence="7">
    <location>
        <position position="198"/>
    </location>
    <ligand>
        <name>L-glutamate</name>
        <dbReference type="ChEBI" id="CHEBI:29985"/>
    </ligand>
</feature>
<evidence type="ECO:0000256" key="2">
    <source>
        <dbReference type="ARBA" id="ARBA00022723"/>
    </source>
</evidence>
<feature type="binding site" evidence="7">
    <location>
        <position position="106"/>
    </location>
    <ligand>
        <name>Zn(2+)</name>
        <dbReference type="ChEBI" id="CHEBI:29105"/>
    </ligand>
</feature>
<comment type="cofactor">
    <cofactor evidence="7">
        <name>Zn(2+)</name>
        <dbReference type="ChEBI" id="CHEBI:29105"/>
    </cofactor>
    <text evidence="7">Binds 1 zinc ion per subunit.</text>
</comment>
<evidence type="ECO:0000256" key="5">
    <source>
        <dbReference type="ARBA" id="ARBA00022840"/>
    </source>
</evidence>
<feature type="domain" description="Glutamyl/glutaminyl-tRNA synthetase class Ib catalytic" evidence="9">
    <location>
        <begin position="12"/>
        <end position="247"/>
    </location>
</feature>
<dbReference type="PANTHER" id="PTHR43311:SF1">
    <property type="entry name" value="GLUTAMYL-Q TRNA(ASP) SYNTHETASE"/>
    <property type="match status" value="1"/>
</dbReference>
<feature type="short sequence motif" description="'HIGH' region" evidence="7">
    <location>
        <begin position="15"/>
        <end position="25"/>
    </location>
</feature>
<dbReference type="FunFam" id="3.40.50.620:FF:000093">
    <property type="entry name" value="Glutamyl-Q tRNA(Asp) synthetase"/>
    <property type="match status" value="1"/>
</dbReference>
<feature type="short sequence motif" description="'KMSKS' region" evidence="7">
    <location>
        <begin position="236"/>
        <end position="240"/>
    </location>
</feature>
<dbReference type="GO" id="GO:0008270">
    <property type="term" value="F:zinc ion binding"/>
    <property type="evidence" value="ECO:0007669"/>
    <property type="project" value="UniProtKB-UniRule"/>
</dbReference>
<name>A0A5B7Y9L6_9ALTE</name>
<dbReference type="NCBIfam" id="TIGR03838">
    <property type="entry name" value="queuosine_YadB"/>
    <property type="match status" value="1"/>
</dbReference>
<dbReference type="AlphaFoldDB" id="A0A5B7Y9L6"/>
<dbReference type="Pfam" id="PF00749">
    <property type="entry name" value="tRNA-synt_1c"/>
    <property type="match status" value="1"/>
</dbReference>
<evidence type="ECO:0000256" key="4">
    <source>
        <dbReference type="ARBA" id="ARBA00022833"/>
    </source>
</evidence>
<dbReference type="Proteomes" id="UP000304912">
    <property type="component" value="Chromosome"/>
</dbReference>
<evidence type="ECO:0000256" key="1">
    <source>
        <dbReference type="ARBA" id="ARBA00022598"/>
    </source>
</evidence>
<proteinExistence type="inferred from homology"/>
<dbReference type="GO" id="GO:0005829">
    <property type="term" value="C:cytosol"/>
    <property type="evidence" value="ECO:0007669"/>
    <property type="project" value="TreeGrafter"/>
</dbReference>
<dbReference type="EC" id="6.1.1.-" evidence="7"/>
<keyword evidence="4 7" id="KW-0862">Zinc</keyword>
<evidence type="ECO:0000259" key="9">
    <source>
        <dbReference type="Pfam" id="PF00749"/>
    </source>
</evidence>
<feature type="binding site" evidence="7">
    <location>
        <position position="239"/>
    </location>
    <ligand>
        <name>ATP</name>
        <dbReference type="ChEBI" id="CHEBI:30616"/>
    </ligand>
</feature>
<keyword evidence="3 7" id="KW-0547">Nucleotide-binding</keyword>
<feature type="binding site" evidence="7">
    <location>
        <begin position="12"/>
        <end position="16"/>
    </location>
    <ligand>
        <name>L-glutamate</name>
        <dbReference type="ChEBI" id="CHEBI:29985"/>
    </ligand>
</feature>
<dbReference type="PRINTS" id="PR00987">
    <property type="entry name" value="TRNASYNTHGLU"/>
</dbReference>
<dbReference type="SUPFAM" id="SSF52374">
    <property type="entry name" value="Nucleotidylyl transferase"/>
    <property type="match status" value="1"/>
</dbReference>
<keyword evidence="5 7" id="KW-0067">ATP-binding</keyword>
<keyword evidence="6 7" id="KW-0030">Aminoacyl-tRNA synthetase</keyword>
<feature type="binding site" evidence="7">
    <location>
        <position position="104"/>
    </location>
    <ligand>
        <name>Zn(2+)</name>
        <dbReference type="ChEBI" id="CHEBI:29105"/>
    </ligand>
</feature>
<dbReference type="PANTHER" id="PTHR43311">
    <property type="entry name" value="GLUTAMATE--TRNA LIGASE"/>
    <property type="match status" value="1"/>
</dbReference>
<keyword evidence="11" id="KW-1185">Reference proteome</keyword>
<evidence type="ECO:0000313" key="11">
    <source>
        <dbReference type="Proteomes" id="UP000304912"/>
    </source>
</evidence>
<dbReference type="OrthoDB" id="9807503at2"/>